<proteinExistence type="predicted"/>
<evidence type="ECO:0000313" key="3">
    <source>
        <dbReference type="EMBL" id="CAD9094496.1"/>
    </source>
</evidence>
<feature type="domain" description="CSD" evidence="2">
    <location>
        <begin position="189"/>
        <end position="255"/>
    </location>
</feature>
<evidence type="ECO:0000256" key="1">
    <source>
        <dbReference type="SAM" id="MobiDB-lite"/>
    </source>
</evidence>
<name>A0A7S1L5B4_ALECA</name>
<feature type="region of interest" description="Disordered" evidence="1">
    <location>
        <begin position="148"/>
        <end position="186"/>
    </location>
</feature>
<dbReference type="SMART" id="SM00357">
    <property type="entry name" value="CSP"/>
    <property type="match status" value="1"/>
</dbReference>
<dbReference type="InterPro" id="IPR012340">
    <property type="entry name" value="NA-bd_OB-fold"/>
</dbReference>
<dbReference type="SUPFAM" id="SSF50249">
    <property type="entry name" value="Nucleic acid-binding proteins"/>
    <property type="match status" value="1"/>
</dbReference>
<feature type="region of interest" description="Disordered" evidence="1">
    <location>
        <begin position="1"/>
        <end position="33"/>
    </location>
</feature>
<dbReference type="Gene3D" id="2.40.50.140">
    <property type="entry name" value="Nucleic acid-binding proteins"/>
    <property type="match status" value="1"/>
</dbReference>
<evidence type="ECO:0000259" key="2">
    <source>
        <dbReference type="PROSITE" id="PS51857"/>
    </source>
</evidence>
<gene>
    <name evidence="3" type="ORF">ACAT0790_LOCUS4382</name>
</gene>
<dbReference type="PROSITE" id="PS51857">
    <property type="entry name" value="CSD_2"/>
    <property type="match status" value="1"/>
</dbReference>
<dbReference type="EMBL" id="HBGE01007268">
    <property type="protein sequence ID" value="CAD9094496.1"/>
    <property type="molecule type" value="Transcribed_RNA"/>
</dbReference>
<dbReference type="InterPro" id="IPR002059">
    <property type="entry name" value="CSP_DNA-bd"/>
</dbReference>
<sequence>MEPKLRRGRSRSPRRRPAPPHIEEHEEEESGMSPQMAMAGMANAMMGNPMAMMGAMMGNPMMAAMMGGGMGGGNREAQEAMMQQQQQMMRQYQQQMMTQMGAMQQFMMGQQQMFTNAMCMSSRPDAAPEEVQRQMGRQAYANAIAAMGRQDSTQDGEDDEAPSGPSSSVMHPNYRPPDSEPLPGVTDKRFVGKLKLWFEDKGYGFIVCDGMKARFPDIDVFLHQNQKRHFTRGDNVSFSVFINFKGKPQATELRRAKAEEHADAAAD</sequence>
<dbReference type="InterPro" id="IPR011129">
    <property type="entry name" value="CSD"/>
</dbReference>
<accession>A0A7S1L5B4</accession>
<organism evidence="3">
    <name type="scientific">Alexandrium catenella</name>
    <name type="common">Red tide dinoflagellate</name>
    <name type="synonym">Gonyaulax catenella</name>
    <dbReference type="NCBI Taxonomy" id="2925"/>
    <lineage>
        <taxon>Eukaryota</taxon>
        <taxon>Sar</taxon>
        <taxon>Alveolata</taxon>
        <taxon>Dinophyceae</taxon>
        <taxon>Gonyaulacales</taxon>
        <taxon>Pyrocystaceae</taxon>
        <taxon>Alexandrium</taxon>
    </lineage>
</organism>
<dbReference type="AlphaFoldDB" id="A0A7S1L5B4"/>
<reference evidence="3" key="1">
    <citation type="submission" date="2021-01" db="EMBL/GenBank/DDBJ databases">
        <authorList>
            <person name="Corre E."/>
            <person name="Pelletier E."/>
            <person name="Niang G."/>
            <person name="Scheremetjew M."/>
            <person name="Finn R."/>
            <person name="Kale V."/>
            <person name="Holt S."/>
            <person name="Cochrane G."/>
            <person name="Meng A."/>
            <person name="Brown T."/>
            <person name="Cohen L."/>
        </authorList>
    </citation>
    <scope>NUCLEOTIDE SEQUENCE</scope>
    <source>
        <strain evidence="3">OF101</strain>
    </source>
</reference>
<protein>
    <recommendedName>
        <fullName evidence="2">CSD domain-containing protein</fullName>
    </recommendedName>
</protein>
<dbReference type="GO" id="GO:0003676">
    <property type="term" value="F:nucleic acid binding"/>
    <property type="evidence" value="ECO:0007669"/>
    <property type="project" value="InterPro"/>
</dbReference>
<feature type="compositionally biased region" description="Basic residues" evidence="1">
    <location>
        <begin position="1"/>
        <end position="18"/>
    </location>
</feature>